<dbReference type="InterPro" id="IPR045076">
    <property type="entry name" value="MutS"/>
</dbReference>
<evidence type="ECO:0000256" key="2">
    <source>
        <dbReference type="ARBA" id="ARBA00022741"/>
    </source>
</evidence>
<evidence type="ECO:0000256" key="3">
    <source>
        <dbReference type="ARBA" id="ARBA00022840"/>
    </source>
</evidence>
<feature type="non-terminal residue" evidence="7">
    <location>
        <position position="1"/>
    </location>
</feature>
<dbReference type="SUPFAM" id="SSF52540">
    <property type="entry name" value="P-loop containing nucleoside triphosphate hydrolases"/>
    <property type="match status" value="1"/>
</dbReference>
<organism evidence="7">
    <name type="scientific">Hellea balneolensis</name>
    <dbReference type="NCBI Taxonomy" id="287478"/>
    <lineage>
        <taxon>Bacteria</taxon>
        <taxon>Pseudomonadati</taxon>
        <taxon>Pseudomonadota</taxon>
        <taxon>Alphaproteobacteria</taxon>
        <taxon>Maricaulales</taxon>
        <taxon>Robiginitomaculaceae</taxon>
        <taxon>Hellea</taxon>
    </lineage>
</organism>
<dbReference type="GO" id="GO:0005524">
    <property type="term" value="F:ATP binding"/>
    <property type="evidence" value="ECO:0007669"/>
    <property type="project" value="UniProtKB-KW"/>
</dbReference>
<dbReference type="Proteomes" id="UP000885830">
    <property type="component" value="Unassembled WGS sequence"/>
</dbReference>
<keyword evidence="2" id="KW-0547">Nucleotide-binding</keyword>
<comment type="similarity">
    <text evidence="1">Belongs to the DNA mismatch repair MutS family.</text>
</comment>
<dbReference type="PANTHER" id="PTHR11361">
    <property type="entry name" value="DNA MISMATCH REPAIR PROTEIN MUTS FAMILY MEMBER"/>
    <property type="match status" value="1"/>
</dbReference>
<evidence type="ECO:0000256" key="5">
    <source>
        <dbReference type="ARBA" id="ARBA00023204"/>
    </source>
</evidence>
<dbReference type="SMART" id="SM00533">
    <property type="entry name" value="MUTSd"/>
    <property type="match status" value="1"/>
</dbReference>
<evidence type="ECO:0000256" key="4">
    <source>
        <dbReference type="ARBA" id="ARBA00023125"/>
    </source>
</evidence>
<dbReference type="InterPro" id="IPR036187">
    <property type="entry name" value="DNA_mismatch_repair_MutS_sf"/>
</dbReference>
<proteinExistence type="inferred from homology"/>
<dbReference type="PIRSF" id="PIRSF005813">
    <property type="entry name" value="MSH2"/>
    <property type="match status" value="1"/>
</dbReference>
<dbReference type="InterPro" id="IPR036678">
    <property type="entry name" value="MutS_con_dom_sf"/>
</dbReference>
<gene>
    <name evidence="7" type="primary">mutS</name>
    <name evidence="7" type="ORF">ENJ42_03915</name>
</gene>
<dbReference type="Pfam" id="PF05192">
    <property type="entry name" value="MutS_III"/>
    <property type="match status" value="1"/>
</dbReference>
<dbReference type="InterPro" id="IPR000432">
    <property type="entry name" value="DNA_mismatch_repair_MutS_C"/>
</dbReference>
<dbReference type="PROSITE" id="PS00486">
    <property type="entry name" value="DNA_MISMATCH_REPAIR_2"/>
    <property type="match status" value="1"/>
</dbReference>
<dbReference type="NCBIfam" id="NF003810">
    <property type="entry name" value="PRK05399.1"/>
    <property type="match status" value="1"/>
</dbReference>
<dbReference type="InterPro" id="IPR027417">
    <property type="entry name" value="P-loop_NTPase"/>
</dbReference>
<accession>A0A7C5R038</accession>
<feature type="domain" description="DNA mismatch repair proteins mutS family" evidence="6">
    <location>
        <begin position="503"/>
        <end position="519"/>
    </location>
</feature>
<evidence type="ECO:0000256" key="1">
    <source>
        <dbReference type="ARBA" id="ARBA00006271"/>
    </source>
</evidence>
<dbReference type="Pfam" id="PF00488">
    <property type="entry name" value="MutS_V"/>
    <property type="match status" value="1"/>
</dbReference>
<dbReference type="PANTHER" id="PTHR11361:SF34">
    <property type="entry name" value="DNA MISMATCH REPAIR PROTEIN MSH1, MITOCHONDRIAL"/>
    <property type="match status" value="1"/>
</dbReference>
<dbReference type="SMART" id="SM00534">
    <property type="entry name" value="MUTSac"/>
    <property type="match status" value="1"/>
</dbReference>
<dbReference type="Gene3D" id="6.10.140.430">
    <property type="match status" value="1"/>
</dbReference>
<dbReference type="Gene3D" id="1.10.1420.10">
    <property type="match status" value="2"/>
</dbReference>
<evidence type="ECO:0000313" key="7">
    <source>
        <dbReference type="EMBL" id="HHL42740.1"/>
    </source>
</evidence>
<keyword evidence="4" id="KW-0238">DNA-binding</keyword>
<keyword evidence="5" id="KW-0234">DNA repair</keyword>
<evidence type="ECO:0000259" key="6">
    <source>
        <dbReference type="PROSITE" id="PS00486"/>
    </source>
</evidence>
<dbReference type="Gene3D" id="3.40.50.300">
    <property type="entry name" value="P-loop containing nucleotide triphosphate hydrolases"/>
    <property type="match status" value="1"/>
</dbReference>
<protein>
    <submittedName>
        <fullName evidence="7">DNA mismatch repair protein MutS</fullName>
    </submittedName>
</protein>
<name>A0A7C5R038_9PROT</name>
<sequence>ERQLKTHFGAATLEGFGDFSAPEISAAGAMLDYLELTQAGHPVALSPPRQRASSGFMSIDPATRQSLEIERTQTGSRKGSLLSVIDRTLTGPGARLLAERLNRPLVDVRSIQNRLDAVDYFTNQRERREHIRERLKQSGDAARAYSRIALGRGGPRDVTLIAGTLLQGERINSVFAKAEPEGLPENLTDVLDRLSLAAKPKLAAVVRDIQNAFRQDPPLMARDGGFIATGWAPELDAILQLRDDSRKIIAGLQADYAQQTGVASLKIKHNNVLGYFIEVTPKHGDALLTGPHKDGFIHRQTLVSGIRFTTTELADLDAKISSAADKALALELSIFDGFVERIVKEGHDIRACAAGLAEIDIMCAGAEWAEDAQAVRPRVDDSTRFEIEGGRHPVVETALQKDGAQPFTANDCALDATGKSANRLTLITGPNMAGKSTYLRQNALMFILAQAGYFVPARKAHIGAADALFSRVGASDDLSKGRSTFMTEMVETAAILNRATARTFVILDEIGRGTSTFDGLSIAWASAEHLYEINRCRALFATHYHELTTLIENLDAAGNACLRAKEWEGNLVFLHDVTPGAADKSYGIQVAKLAGLPDAAIVRAKDVLTRLESDADTAEDKLGGLPLFSAPPAQMTSRPSAIDKAIADLDVDDLSPRSALDLLYELKSLSRRLEGKNS</sequence>
<dbReference type="GO" id="GO:0006298">
    <property type="term" value="P:mismatch repair"/>
    <property type="evidence" value="ECO:0007669"/>
    <property type="project" value="InterPro"/>
</dbReference>
<dbReference type="SUPFAM" id="SSF48334">
    <property type="entry name" value="DNA repair protein MutS, domain III"/>
    <property type="match status" value="1"/>
</dbReference>
<reference evidence="7" key="1">
    <citation type="journal article" date="2020" name="mSystems">
        <title>Genome- and Community-Level Interaction Insights into Carbon Utilization and Element Cycling Functions of Hydrothermarchaeota in Hydrothermal Sediment.</title>
        <authorList>
            <person name="Zhou Z."/>
            <person name="Liu Y."/>
            <person name="Xu W."/>
            <person name="Pan J."/>
            <person name="Luo Z.H."/>
            <person name="Li M."/>
        </authorList>
    </citation>
    <scope>NUCLEOTIDE SEQUENCE [LARGE SCALE GENOMIC DNA]</scope>
    <source>
        <strain evidence="7">HyVt-485</strain>
    </source>
</reference>
<dbReference type="SUPFAM" id="SSF53150">
    <property type="entry name" value="DNA repair protein MutS, domain II"/>
    <property type="match status" value="1"/>
</dbReference>
<dbReference type="Pfam" id="PF05190">
    <property type="entry name" value="MutS_IV"/>
    <property type="match status" value="1"/>
</dbReference>
<dbReference type="GO" id="GO:0005829">
    <property type="term" value="C:cytosol"/>
    <property type="evidence" value="ECO:0007669"/>
    <property type="project" value="TreeGrafter"/>
</dbReference>
<dbReference type="InterPro" id="IPR007696">
    <property type="entry name" value="DNA_mismatch_repair_MutS_core"/>
</dbReference>
<keyword evidence="5" id="KW-0227">DNA damage</keyword>
<dbReference type="AlphaFoldDB" id="A0A7C5R038"/>
<dbReference type="Gene3D" id="3.30.420.110">
    <property type="entry name" value="MutS, connector domain"/>
    <property type="match status" value="1"/>
</dbReference>
<dbReference type="InterPro" id="IPR007861">
    <property type="entry name" value="DNA_mismatch_repair_MutS_clamp"/>
</dbReference>
<dbReference type="GO" id="GO:0030983">
    <property type="term" value="F:mismatched DNA binding"/>
    <property type="evidence" value="ECO:0007669"/>
    <property type="project" value="InterPro"/>
</dbReference>
<dbReference type="GO" id="GO:0140664">
    <property type="term" value="F:ATP-dependent DNA damage sensor activity"/>
    <property type="evidence" value="ECO:0007669"/>
    <property type="project" value="InterPro"/>
</dbReference>
<dbReference type="EMBL" id="DRMJ01000194">
    <property type="protein sequence ID" value="HHL42740.1"/>
    <property type="molecule type" value="Genomic_DNA"/>
</dbReference>
<comment type="caution">
    <text evidence="7">The sequence shown here is derived from an EMBL/GenBank/DDBJ whole genome shotgun (WGS) entry which is preliminary data.</text>
</comment>
<keyword evidence="3" id="KW-0067">ATP-binding</keyword>
<dbReference type="InterPro" id="IPR011184">
    <property type="entry name" value="DNA_mismatch_repair_Msh2"/>
</dbReference>